<gene>
    <name evidence="1" type="ORF">FZD47_23975</name>
</gene>
<accession>A0A5D4S2N0</accession>
<sequence length="93" mass="10385">MAKNRLSIRVNEKELKKAAIDHQLDTNEKIAKAIGISVSQLWRATLSPSDPRYNNPGSAFIAGVLNVFGDPFERFFFLEPKVASSQQKGDIHD</sequence>
<dbReference type="AlphaFoldDB" id="A0A5D4S2N0"/>
<evidence type="ECO:0008006" key="3">
    <source>
        <dbReference type="Google" id="ProtNLM"/>
    </source>
</evidence>
<dbReference type="RefSeq" id="WP_148951030.1">
    <property type="nucleotide sequence ID" value="NZ_VTES01000011.1"/>
</dbReference>
<protein>
    <recommendedName>
        <fullName evidence="3">Helix-turn-helix transcriptional regulator</fullName>
    </recommendedName>
</protein>
<reference evidence="1 2" key="1">
    <citation type="submission" date="2019-08" db="EMBL/GenBank/DDBJ databases">
        <title>Bacillus genomes from the desert of Cuatro Cienegas, Coahuila.</title>
        <authorList>
            <person name="Olmedo-Alvarez G."/>
        </authorList>
    </citation>
    <scope>NUCLEOTIDE SEQUENCE [LARGE SCALE GENOMIC DNA]</scope>
    <source>
        <strain evidence="1 2">CH37_1T</strain>
    </source>
</reference>
<name>A0A5D4S2N0_9BACI</name>
<evidence type="ECO:0000313" key="2">
    <source>
        <dbReference type="Proteomes" id="UP000323732"/>
    </source>
</evidence>
<proteinExistence type="predicted"/>
<dbReference type="Proteomes" id="UP000323732">
    <property type="component" value="Unassembled WGS sequence"/>
</dbReference>
<dbReference type="EMBL" id="VTES01000011">
    <property type="protein sequence ID" value="TYS57897.1"/>
    <property type="molecule type" value="Genomic_DNA"/>
</dbReference>
<comment type="caution">
    <text evidence="1">The sequence shown here is derived from an EMBL/GenBank/DDBJ whole genome shotgun (WGS) entry which is preliminary data.</text>
</comment>
<evidence type="ECO:0000313" key="1">
    <source>
        <dbReference type="EMBL" id="TYS57897.1"/>
    </source>
</evidence>
<organism evidence="1 2">
    <name type="scientific">Bacillus infantis</name>
    <dbReference type="NCBI Taxonomy" id="324767"/>
    <lineage>
        <taxon>Bacteria</taxon>
        <taxon>Bacillati</taxon>
        <taxon>Bacillota</taxon>
        <taxon>Bacilli</taxon>
        <taxon>Bacillales</taxon>
        <taxon>Bacillaceae</taxon>
        <taxon>Bacillus</taxon>
    </lineage>
</organism>